<sequence>MTTFVLVHGAWHGGWAWDRVAPLLADAGARVVAPDLTLGRDVGLSAHAEEVIAAIDQVSDGTTVLVGHSYGGLVVRQAADRRPERVAHIVLVDGWAGPDGVSMRTLIPSWFAADGDGWRLPAPIDGWRMPAPPPAVFGIEDVQDAAWLQQRLRPHSLRTFTEPTRLTGAVGEIPGSALYCRPPRLPFADMGERLGYRLVGIDGPHDVMLTDPARVSAEILAAAASVRD</sequence>
<dbReference type="InterPro" id="IPR029058">
    <property type="entry name" value="AB_hydrolase_fold"/>
</dbReference>
<dbReference type="Gene3D" id="3.40.50.1820">
    <property type="entry name" value="alpha/beta hydrolase"/>
    <property type="match status" value="1"/>
</dbReference>
<dbReference type="InterPro" id="IPR052897">
    <property type="entry name" value="Sec-Metab_Biosynth_Hydrolase"/>
</dbReference>
<keyword evidence="3" id="KW-1185">Reference proteome</keyword>
<protein>
    <submittedName>
        <fullName evidence="2">Esterase</fullName>
    </submittedName>
</protein>
<evidence type="ECO:0000313" key="2">
    <source>
        <dbReference type="EMBL" id="GLY68554.1"/>
    </source>
</evidence>
<accession>A0A9W6R2Y3</accession>
<dbReference type="GO" id="GO:0003824">
    <property type="term" value="F:catalytic activity"/>
    <property type="evidence" value="ECO:0007669"/>
    <property type="project" value="UniProtKB-ARBA"/>
</dbReference>
<dbReference type="Pfam" id="PF12697">
    <property type="entry name" value="Abhydrolase_6"/>
    <property type="match status" value="1"/>
</dbReference>
<gene>
    <name evidence="2" type="ORF">Atai01_51730</name>
</gene>
<dbReference type="EMBL" id="BSTI01000012">
    <property type="protein sequence ID" value="GLY68554.1"/>
    <property type="molecule type" value="Genomic_DNA"/>
</dbReference>
<dbReference type="Proteomes" id="UP001165136">
    <property type="component" value="Unassembled WGS sequence"/>
</dbReference>
<dbReference type="PANTHER" id="PTHR37017">
    <property type="entry name" value="AB HYDROLASE-1 DOMAIN-CONTAINING PROTEIN-RELATED"/>
    <property type="match status" value="1"/>
</dbReference>
<evidence type="ECO:0000313" key="3">
    <source>
        <dbReference type="Proteomes" id="UP001165136"/>
    </source>
</evidence>
<feature type="domain" description="AB hydrolase-1" evidence="1">
    <location>
        <begin position="4"/>
        <end position="217"/>
    </location>
</feature>
<reference evidence="2" key="1">
    <citation type="submission" date="2023-03" db="EMBL/GenBank/DDBJ databases">
        <title>Amycolatopsis taiwanensis NBRC 103393.</title>
        <authorList>
            <person name="Ichikawa N."/>
            <person name="Sato H."/>
            <person name="Tonouchi N."/>
        </authorList>
    </citation>
    <scope>NUCLEOTIDE SEQUENCE</scope>
    <source>
        <strain evidence="2">NBRC 103393</strain>
    </source>
</reference>
<dbReference type="SUPFAM" id="SSF53474">
    <property type="entry name" value="alpha/beta-Hydrolases"/>
    <property type="match status" value="1"/>
</dbReference>
<dbReference type="PANTHER" id="PTHR37017:SF11">
    <property type="entry name" value="ESTERASE_LIPASE_THIOESTERASE DOMAIN-CONTAINING PROTEIN"/>
    <property type="match status" value="1"/>
</dbReference>
<dbReference type="RefSeq" id="WP_285488464.1">
    <property type="nucleotide sequence ID" value="NZ_BSTI01000012.1"/>
</dbReference>
<proteinExistence type="predicted"/>
<dbReference type="AlphaFoldDB" id="A0A9W6R2Y3"/>
<dbReference type="InterPro" id="IPR000073">
    <property type="entry name" value="AB_hydrolase_1"/>
</dbReference>
<evidence type="ECO:0000259" key="1">
    <source>
        <dbReference type="Pfam" id="PF12697"/>
    </source>
</evidence>
<name>A0A9W6R2Y3_9PSEU</name>
<comment type="caution">
    <text evidence="2">The sequence shown here is derived from an EMBL/GenBank/DDBJ whole genome shotgun (WGS) entry which is preliminary data.</text>
</comment>
<organism evidence="2 3">
    <name type="scientific">Amycolatopsis taiwanensis</name>
    <dbReference type="NCBI Taxonomy" id="342230"/>
    <lineage>
        <taxon>Bacteria</taxon>
        <taxon>Bacillati</taxon>
        <taxon>Actinomycetota</taxon>
        <taxon>Actinomycetes</taxon>
        <taxon>Pseudonocardiales</taxon>
        <taxon>Pseudonocardiaceae</taxon>
        <taxon>Amycolatopsis</taxon>
    </lineage>
</organism>